<evidence type="ECO:0000313" key="3">
    <source>
        <dbReference type="Proteomes" id="UP001172457"/>
    </source>
</evidence>
<keyword evidence="3" id="KW-1185">Reference proteome</keyword>
<keyword evidence="1" id="KW-0812">Transmembrane</keyword>
<dbReference type="Proteomes" id="UP001172457">
    <property type="component" value="Chromosome 6"/>
</dbReference>
<feature type="transmembrane region" description="Helical" evidence="1">
    <location>
        <begin position="20"/>
        <end position="50"/>
    </location>
</feature>
<evidence type="ECO:0000313" key="2">
    <source>
        <dbReference type="EMBL" id="KAJ9546165.1"/>
    </source>
</evidence>
<name>A0AA38SNV6_9ASTR</name>
<gene>
    <name evidence="2" type="ORF">OSB04_025872</name>
</gene>
<evidence type="ECO:0000256" key="1">
    <source>
        <dbReference type="SAM" id="Phobius"/>
    </source>
</evidence>
<accession>A0AA38SNV6</accession>
<dbReference type="AlphaFoldDB" id="A0AA38SNV6"/>
<proteinExistence type="predicted"/>
<dbReference type="EMBL" id="JARYMX010000006">
    <property type="protein sequence ID" value="KAJ9546165.1"/>
    <property type="molecule type" value="Genomic_DNA"/>
</dbReference>
<keyword evidence="1" id="KW-1133">Transmembrane helix</keyword>
<protein>
    <submittedName>
        <fullName evidence="2">Uncharacterized protein</fullName>
    </submittedName>
</protein>
<sequence length="78" mass="8843">MSVLEFITCIWVSFLKTIQVFFKILSAVIHDVITIMIGMIGTIIQTLAIFQLFNFMMCTKNIDDECSILPCQFSVTTA</sequence>
<organism evidence="2 3">
    <name type="scientific">Centaurea solstitialis</name>
    <name type="common">yellow star-thistle</name>
    <dbReference type="NCBI Taxonomy" id="347529"/>
    <lineage>
        <taxon>Eukaryota</taxon>
        <taxon>Viridiplantae</taxon>
        <taxon>Streptophyta</taxon>
        <taxon>Embryophyta</taxon>
        <taxon>Tracheophyta</taxon>
        <taxon>Spermatophyta</taxon>
        <taxon>Magnoliopsida</taxon>
        <taxon>eudicotyledons</taxon>
        <taxon>Gunneridae</taxon>
        <taxon>Pentapetalae</taxon>
        <taxon>asterids</taxon>
        <taxon>campanulids</taxon>
        <taxon>Asterales</taxon>
        <taxon>Asteraceae</taxon>
        <taxon>Carduoideae</taxon>
        <taxon>Cardueae</taxon>
        <taxon>Centaureinae</taxon>
        <taxon>Centaurea</taxon>
    </lineage>
</organism>
<comment type="caution">
    <text evidence="2">The sequence shown here is derived from an EMBL/GenBank/DDBJ whole genome shotgun (WGS) entry which is preliminary data.</text>
</comment>
<keyword evidence="1" id="KW-0472">Membrane</keyword>
<reference evidence="2" key="1">
    <citation type="submission" date="2023-03" db="EMBL/GenBank/DDBJ databases">
        <title>Chromosome-scale reference genome and RAD-based genetic map of yellow starthistle (Centaurea solstitialis) reveal putative structural variation and QTLs associated with invader traits.</title>
        <authorList>
            <person name="Reatini B."/>
            <person name="Cang F.A."/>
            <person name="Jiang Q."/>
            <person name="Mckibben M.T.W."/>
            <person name="Barker M.S."/>
            <person name="Rieseberg L.H."/>
            <person name="Dlugosch K.M."/>
        </authorList>
    </citation>
    <scope>NUCLEOTIDE SEQUENCE</scope>
    <source>
        <strain evidence="2">CAN-66</strain>
        <tissue evidence="2">Leaf</tissue>
    </source>
</reference>